<keyword evidence="1" id="KW-0175">Coiled coil</keyword>
<evidence type="ECO:0000256" key="1">
    <source>
        <dbReference type="SAM" id="Coils"/>
    </source>
</evidence>
<accession>A0A8H7W9K0</accession>
<protein>
    <submittedName>
        <fullName evidence="3">Uncharacterized protein</fullName>
    </submittedName>
</protein>
<dbReference type="OrthoDB" id="10498308at2759"/>
<dbReference type="Proteomes" id="UP000664132">
    <property type="component" value="Unassembled WGS sequence"/>
</dbReference>
<feature type="region of interest" description="Disordered" evidence="2">
    <location>
        <begin position="229"/>
        <end position="255"/>
    </location>
</feature>
<dbReference type="AlphaFoldDB" id="A0A8H7W9K0"/>
<feature type="coiled-coil region" evidence="1">
    <location>
        <begin position="26"/>
        <end position="84"/>
    </location>
</feature>
<keyword evidence="4" id="KW-1185">Reference proteome</keyword>
<evidence type="ECO:0000256" key="2">
    <source>
        <dbReference type="SAM" id="MobiDB-lite"/>
    </source>
</evidence>
<proteinExistence type="predicted"/>
<evidence type="ECO:0000313" key="4">
    <source>
        <dbReference type="Proteomes" id="UP000664132"/>
    </source>
</evidence>
<gene>
    <name evidence="3" type="ORF">IFR04_010610</name>
</gene>
<feature type="compositionally biased region" description="Basic and acidic residues" evidence="2">
    <location>
        <begin position="10"/>
        <end position="20"/>
    </location>
</feature>
<feature type="compositionally biased region" description="Low complexity" evidence="2">
    <location>
        <begin position="244"/>
        <end position="255"/>
    </location>
</feature>
<name>A0A8H7W9K0_9HELO</name>
<dbReference type="EMBL" id="JAFJYH010000192">
    <property type="protein sequence ID" value="KAG4416264.1"/>
    <property type="molecule type" value="Genomic_DNA"/>
</dbReference>
<comment type="caution">
    <text evidence="3">The sequence shown here is derived from an EMBL/GenBank/DDBJ whole genome shotgun (WGS) entry which is preliminary data.</text>
</comment>
<evidence type="ECO:0000313" key="3">
    <source>
        <dbReference type="EMBL" id="KAG4416264.1"/>
    </source>
</evidence>
<sequence length="255" mass="29606">MQDSRAQAKTAEEHLNGNEKCRENEVRALREELMEKDNKISTLRTNLGSMELLAGRLEKENVVLKRKNAEAQEAEKQLAEAQEFVALARYPLEGYAKIRRRLFNGRRGDFWINEEGNRKAHDGDLVADLYLHDFRDNIKSSDNLHRLHSGGFYLELINLRASMALEDPQTCLDSMVDEFRKLDDECKETWQTLLEDDLTDEKRCEKFDNRQDVQEHVIEMREIRKRAAGRAGRRVAYEERAPHSCDSSSSSHPDV</sequence>
<reference evidence="3" key="1">
    <citation type="submission" date="2021-02" db="EMBL/GenBank/DDBJ databases">
        <title>Genome sequence Cadophora malorum strain M34.</title>
        <authorList>
            <person name="Stefanovic E."/>
            <person name="Vu D."/>
            <person name="Scully C."/>
            <person name="Dijksterhuis J."/>
            <person name="Roader J."/>
            <person name="Houbraken J."/>
        </authorList>
    </citation>
    <scope>NUCLEOTIDE SEQUENCE</scope>
    <source>
        <strain evidence="3">M34</strain>
    </source>
</reference>
<feature type="region of interest" description="Disordered" evidence="2">
    <location>
        <begin position="1"/>
        <end position="20"/>
    </location>
</feature>
<organism evidence="3 4">
    <name type="scientific">Cadophora malorum</name>
    <dbReference type="NCBI Taxonomy" id="108018"/>
    <lineage>
        <taxon>Eukaryota</taxon>
        <taxon>Fungi</taxon>
        <taxon>Dikarya</taxon>
        <taxon>Ascomycota</taxon>
        <taxon>Pezizomycotina</taxon>
        <taxon>Leotiomycetes</taxon>
        <taxon>Helotiales</taxon>
        <taxon>Ploettnerulaceae</taxon>
        <taxon>Cadophora</taxon>
    </lineage>
</organism>